<proteinExistence type="inferred from homology"/>
<sequence length="300" mass="33972">MQMIHSVKEMNKTIRQMKSSGKTIGFVPTMGFLHEGHQSLISQAKEMCDIVVLSIFVNPTQFGPNEDYLTYPRDIKRDKMIAEEEGVDIIFNPDADEMYPLGESMLVKVNDRVDVLCGRSRPGHFDGVATILIKLFNIIMPDKVFFGLKDAQQVAVVDSIIKNFHYPIQLIPCETKREEDGLAKSSRNVRLSADERQEAALLNKGLQEGLLLINKGERSVSRIKKCVTLFLETHLRLGKIDYVEVLSYPELQSATSITERFIIACAVQYKEARLIDNIVADLDPDLKGEQKQYVAHIDEK</sequence>
<dbReference type="NCBIfam" id="TIGR00125">
    <property type="entry name" value="cyt_tran_rel"/>
    <property type="match status" value="1"/>
</dbReference>
<comment type="subunit">
    <text evidence="8">Homodimer.</text>
</comment>
<dbReference type="RefSeq" id="WP_380965041.1">
    <property type="nucleotide sequence ID" value="NZ_JBHTCO010000005.1"/>
</dbReference>
<comment type="subcellular location">
    <subcellularLocation>
        <location evidence="8">Cytoplasm</location>
    </subcellularLocation>
</comment>
<dbReference type="CDD" id="cd00560">
    <property type="entry name" value="PanC"/>
    <property type="match status" value="1"/>
</dbReference>
<dbReference type="Gene3D" id="3.30.1300.10">
    <property type="entry name" value="Pantoate-beta-alanine ligase, C-terminal domain"/>
    <property type="match status" value="1"/>
</dbReference>
<dbReference type="Pfam" id="PF02569">
    <property type="entry name" value="Pantoate_ligase"/>
    <property type="match status" value="1"/>
</dbReference>
<feature type="binding site" evidence="8">
    <location>
        <begin position="30"/>
        <end position="37"/>
    </location>
    <ligand>
        <name>ATP</name>
        <dbReference type="ChEBI" id="CHEBI:30616"/>
    </ligand>
</feature>
<evidence type="ECO:0000256" key="5">
    <source>
        <dbReference type="ARBA" id="ARBA00022741"/>
    </source>
</evidence>
<evidence type="ECO:0000256" key="4">
    <source>
        <dbReference type="ARBA" id="ARBA00022655"/>
    </source>
</evidence>
<evidence type="ECO:0000256" key="7">
    <source>
        <dbReference type="ARBA" id="ARBA00048258"/>
    </source>
</evidence>
<evidence type="ECO:0000256" key="6">
    <source>
        <dbReference type="ARBA" id="ARBA00022840"/>
    </source>
</evidence>
<gene>
    <name evidence="8 9" type="primary">panC</name>
    <name evidence="9" type="ORF">ACFQRG_06630</name>
</gene>
<dbReference type="PANTHER" id="PTHR21299:SF1">
    <property type="entry name" value="PANTOATE--BETA-ALANINE LIGASE"/>
    <property type="match status" value="1"/>
</dbReference>
<feature type="binding site" evidence="8">
    <location>
        <begin position="147"/>
        <end position="150"/>
    </location>
    <ligand>
        <name>ATP</name>
        <dbReference type="ChEBI" id="CHEBI:30616"/>
    </ligand>
</feature>
<keyword evidence="3 8" id="KW-0436">Ligase</keyword>
<keyword evidence="5 8" id="KW-0547">Nucleotide-binding</keyword>
<dbReference type="EC" id="6.3.2.1" evidence="8"/>
<dbReference type="PANTHER" id="PTHR21299">
    <property type="entry name" value="CYTIDYLATE KINASE/PANTOATE-BETA-ALANINE LIGASE"/>
    <property type="match status" value="1"/>
</dbReference>
<dbReference type="HAMAP" id="MF_00158">
    <property type="entry name" value="PanC"/>
    <property type="match status" value="1"/>
</dbReference>
<feature type="binding site" evidence="8">
    <location>
        <begin position="184"/>
        <end position="187"/>
    </location>
    <ligand>
        <name>ATP</name>
        <dbReference type="ChEBI" id="CHEBI:30616"/>
    </ligand>
</feature>
<evidence type="ECO:0000256" key="2">
    <source>
        <dbReference type="ARBA" id="ARBA00009256"/>
    </source>
</evidence>
<keyword evidence="6 8" id="KW-0067">ATP-binding</keyword>
<name>A0ABW2PTC4_9BACL</name>
<evidence type="ECO:0000313" key="9">
    <source>
        <dbReference type="EMBL" id="MFC7392658.1"/>
    </source>
</evidence>
<evidence type="ECO:0000256" key="3">
    <source>
        <dbReference type="ARBA" id="ARBA00022598"/>
    </source>
</evidence>
<dbReference type="SUPFAM" id="SSF52374">
    <property type="entry name" value="Nucleotidylyl transferase"/>
    <property type="match status" value="1"/>
</dbReference>
<keyword evidence="10" id="KW-1185">Reference proteome</keyword>
<feature type="binding site" evidence="8">
    <location>
        <position position="153"/>
    </location>
    <ligand>
        <name>(R)-pantoate</name>
        <dbReference type="ChEBI" id="CHEBI:15980"/>
    </ligand>
</feature>
<dbReference type="Gene3D" id="3.40.50.620">
    <property type="entry name" value="HUPs"/>
    <property type="match status" value="1"/>
</dbReference>
<evidence type="ECO:0000313" key="10">
    <source>
        <dbReference type="Proteomes" id="UP001596505"/>
    </source>
</evidence>
<keyword evidence="4 8" id="KW-0566">Pantothenate biosynthesis</keyword>
<accession>A0ABW2PTC4</accession>
<evidence type="ECO:0000256" key="1">
    <source>
        <dbReference type="ARBA" id="ARBA00004990"/>
    </source>
</evidence>
<comment type="similarity">
    <text evidence="2 8">Belongs to the pantothenate synthetase family.</text>
</comment>
<reference evidence="10" key="1">
    <citation type="journal article" date="2019" name="Int. J. Syst. Evol. Microbiol.">
        <title>The Global Catalogue of Microorganisms (GCM) 10K type strain sequencing project: providing services to taxonomists for standard genome sequencing and annotation.</title>
        <authorList>
            <consortium name="The Broad Institute Genomics Platform"/>
            <consortium name="The Broad Institute Genome Sequencing Center for Infectious Disease"/>
            <person name="Wu L."/>
            <person name="Ma J."/>
        </authorList>
    </citation>
    <scope>NUCLEOTIDE SEQUENCE [LARGE SCALE GENOMIC DNA]</scope>
    <source>
        <strain evidence="10">CGMCC 1.16305</strain>
    </source>
</reference>
<comment type="function">
    <text evidence="8">Catalyzes the condensation of pantoate with beta-alanine in an ATP-dependent reaction via a pantoyl-adenylate intermediate.</text>
</comment>
<dbReference type="Proteomes" id="UP001596505">
    <property type="component" value="Unassembled WGS sequence"/>
</dbReference>
<dbReference type="InterPro" id="IPR042176">
    <property type="entry name" value="Pantoate_ligase_C"/>
</dbReference>
<dbReference type="InterPro" id="IPR014729">
    <property type="entry name" value="Rossmann-like_a/b/a_fold"/>
</dbReference>
<comment type="miscellaneous">
    <text evidence="8">The reaction proceeds by a bi uni uni bi ping pong mechanism.</text>
</comment>
<feature type="binding site" evidence="8">
    <location>
        <position position="61"/>
    </location>
    <ligand>
        <name>(R)-pantoate</name>
        <dbReference type="ChEBI" id="CHEBI:15980"/>
    </ligand>
</feature>
<feature type="binding site" evidence="8">
    <location>
        <position position="61"/>
    </location>
    <ligand>
        <name>beta-alanine</name>
        <dbReference type="ChEBI" id="CHEBI:57966"/>
    </ligand>
</feature>
<organism evidence="9 10">
    <name type="scientific">Scopulibacillus cellulosilyticus</name>
    <dbReference type="NCBI Taxonomy" id="2665665"/>
    <lineage>
        <taxon>Bacteria</taxon>
        <taxon>Bacillati</taxon>
        <taxon>Bacillota</taxon>
        <taxon>Bacilli</taxon>
        <taxon>Bacillales</taxon>
        <taxon>Sporolactobacillaceae</taxon>
        <taxon>Scopulibacillus</taxon>
    </lineage>
</organism>
<dbReference type="InterPro" id="IPR003721">
    <property type="entry name" value="Pantoate_ligase"/>
</dbReference>
<keyword evidence="8" id="KW-0963">Cytoplasm</keyword>
<protein>
    <recommendedName>
        <fullName evidence="8">Pantothenate synthetase</fullName>
        <shortName evidence="8">PS</shortName>
        <ecNumber evidence="8">6.3.2.1</ecNumber>
    </recommendedName>
    <alternativeName>
        <fullName evidence="8">Pantoate--beta-alanine ligase</fullName>
    </alternativeName>
    <alternativeName>
        <fullName evidence="8">Pantoate-activating enzyme</fullName>
    </alternativeName>
</protein>
<dbReference type="GO" id="GO:0004592">
    <property type="term" value="F:pantoate-beta-alanine ligase activity"/>
    <property type="evidence" value="ECO:0007669"/>
    <property type="project" value="UniProtKB-EC"/>
</dbReference>
<comment type="pathway">
    <text evidence="1 8">Cofactor biosynthesis; (R)-pantothenate biosynthesis; (R)-pantothenate from (R)-pantoate and beta-alanine: step 1/1.</text>
</comment>
<comment type="caution">
    <text evidence="9">The sequence shown here is derived from an EMBL/GenBank/DDBJ whole genome shotgun (WGS) entry which is preliminary data.</text>
</comment>
<feature type="active site" description="Proton donor" evidence="8">
    <location>
        <position position="37"/>
    </location>
</feature>
<dbReference type="InterPro" id="IPR004821">
    <property type="entry name" value="Cyt_trans-like"/>
</dbReference>
<dbReference type="EMBL" id="JBHTCO010000005">
    <property type="protein sequence ID" value="MFC7392658.1"/>
    <property type="molecule type" value="Genomic_DNA"/>
</dbReference>
<comment type="caution">
    <text evidence="8">Lacks conserved residue(s) required for the propagation of feature annotation.</text>
</comment>
<dbReference type="NCBIfam" id="TIGR00018">
    <property type="entry name" value="panC"/>
    <property type="match status" value="1"/>
</dbReference>
<comment type="catalytic activity">
    <reaction evidence="7 8">
        <text>(R)-pantoate + beta-alanine + ATP = (R)-pantothenate + AMP + diphosphate + H(+)</text>
        <dbReference type="Rhea" id="RHEA:10912"/>
        <dbReference type="ChEBI" id="CHEBI:15378"/>
        <dbReference type="ChEBI" id="CHEBI:15980"/>
        <dbReference type="ChEBI" id="CHEBI:29032"/>
        <dbReference type="ChEBI" id="CHEBI:30616"/>
        <dbReference type="ChEBI" id="CHEBI:33019"/>
        <dbReference type="ChEBI" id="CHEBI:57966"/>
        <dbReference type="ChEBI" id="CHEBI:456215"/>
        <dbReference type="EC" id="6.3.2.1"/>
    </reaction>
</comment>
<evidence type="ECO:0000256" key="8">
    <source>
        <dbReference type="HAMAP-Rule" id="MF_00158"/>
    </source>
</evidence>